<sequence>MKQLTSNELDKYLEVTLNERELRFLSAHTPKQKEVYIMKKFISQYKLFITCNNEAGSKADCFRKMNECLIEEGYKPKKHVSTVTKLWDAPFHSYE</sequence>
<dbReference type="Proteomes" id="UP000224076">
    <property type="component" value="Unassembled WGS sequence"/>
</dbReference>
<organism evidence="1 2">
    <name type="scientific">Bacillus cereus</name>
    <dbReference type="NCBI Taxonomy" id="1396"/>
    <lineage>
        <taxon>Bacteria</taxon>
        <taxon>Bacillati</taxon>
        <taxon>Bacillota</taxon>
        <taxon>Bacilli</taxon>
        <taxon>Bacillales</taxon>
        <taxon>Bacillaceae</taxon>
        <taxon>Bacillus</taxon>
        <taxon>Bacillus cereus group</taxon>
    </lineage>
</organism>
<accession>A0A2B3U0I5</accession>
<name>A0A2B3U0I5_BACCE</name>
<proteinExistence type="predicted"/>
<reference evidence="1 2" key="1">
    <citation type="submission" date="2017-09" db="EMBL/GenBank/DDBJ databases">
        <title>Large-scale bioinformatics analysis of Bacillus genomes uncovers conserved roles of natural products in bacterial physiology.</title>
        <authorList>
            <consortium name="Agbiome Team Llc"/>
            <person name="Bleich R.M."/>
            <person name="Grubbs K.J."/>
            <person name="Santa Maria K.C."/>
            <person name="Allen S.E."/>
            <person name="Farag S."/>
            <person name="Shank E.A."/>
            <person name="Bowers A."/>
        </authorList>
    </citation>
    <scope>NUCLEOTIDE SEQUENCE [LARGE SCALE GENOMIC DNA]</scope>
    <source>
        <strain evidence="1 2">AFS061806</strain>
    </source>
</reference>
<dbReference type="EMBL" id="NVDG01000033">
    <property type="protein sequence ID" value="PFU40164.1"/>
    <property type="molecule type" value="Genomic_DNA"/>
</dbReference>
<evidence type="ECO:0000313" key="2">
    <source>
        <dbReference type="Proteomes" id="UP000224076"/>
    </source>
</evidence>
<comment type="caution">
    <text evidence="1">The sequence shown here is derived from an EMBL/GenBank/DDBJ whole genome shotgun (WGS) entry which is preliminary data.</text>
</comment>
<evidence type="ECO:0000313" key="1">
    <source>
        <dbReference type="EMBL" id="PFU40164.1"/>
    </source>
</evidence>
<dbReference type="RefSeq" id="WP_098666112.1">
    <property type="nucleotide sequence ID" value="NZ_NVDG01000033.1"/>
</dbReference>
<protein>
    <submittedName>
        <fullName evidence="1">Uncharacterized protein</fullName>
    </submittedName>
</protein>
<gene>
    <name evidence="1" type="ORF">COK86_20440</name>
</gene>
<dbReference type="AlphaFoldDB" id="A0A2B3U0I5"/>